<keyword evidence="2" id="KW-1185">Reference proteome</keyword>
<evidence type="ECO:0000313" key="2">
    <source>
        <dbReference type="Proteomes" id="UP000765509"/>
    </source>
</evidence>
<protein>
    <submittedName>
        <fullName evidence="1">Uncharacterized protein</fullName>
    </submittedName>
</protein>
<dbReference type="AlphaFoldDB" id="A0A9Q3HVS7"/>
<name>A0A9Q3HVS7_9BASI</name>
<dbReference type="Proteomes" id="UP000765509">
    <property type="component" value="Unassembled WGS sequence"/>
</dbReference>
<gene>
    <name evidence="1" type="ORF">O181_057782</name>
</gene>
<accession>A0A9Q3HVS7</accession>
<comment type="caution">
    <text evidence="1">The sequence shown here is derived from an EMBL/GenBank/DDBJ whole genome shotgun (WGS) entry which is preliminary data.</text>
</comment>
<dbReference type="EMBL" id="AVOT02026371">
    <property type="protein sequence ID" value="MBW0518067.1"/>
    <property type="molecule type" value="Genomic_DNA"/>
</dbReference>
<evidence type="ECO:0000313" key="1">
    <source>
        <dbReference type="EMBL" id="MBW0518067.1"/>
    </source>
</evidence>
<organism evidence="1 2">
    <name type="scientific">Austropuccinia psidii MF-1</name>
    <dbReference type="NCBI Taxonomy" id="1389203"/>
    <lineage>
        <taxon>Eukaryota</taxon>
        <taxon>Fungi</taxon>
        <taxon>Dikarya</taxon>
        <taxon>Basidiomycota</taxon>
        <taxon>Pucciniomycotina</taxon>
        <taxon>Pucciniomycetes</taxon>
        <taxon>Pucciniales</taxon>
        <taxon>Sphaerophragmiaceae</taxon>
        <taxon>Austropuccinia</taxon>
    </lineage>
</organism>
<reference evidence="1" key="1">
    <citation type="submission" date="2021-03" db="EMBL/GenBank/DDBJ databases">
        <title>Draft genome sequence of rust myrtle Austropuccinia psidii MF-1, a brazilian biotype.</title>
        <authorList>
            <person name="Quecine M.C."/>
            <person name="Pachon D.M.R."/>
            <person name="Bonatelli M.L."/>
            <person name="Correr F.H."/>
            <person name="Franceschini L.M."/>
            <person name="Leite T.F."/>
            <person name="Margarido G.R.A."/>
            <person name="Almeida C.A."/>
            <person name="Ferrarezi J.A."/>
            <person name="Labate C.A."/>
        </authorList>
    </citation>
    <scope>NUCLEOTIDE SEQUENCE</scope>
    <source>
        <strain evidence="1">MF-1</strain>
    </source>
</reference>
<sequence length="112" mass="12762">MPVQHNHPAKNNGSQRNQAVLTPTARACLDHTPSVCQLSANLDREPPFEGAETPEEEVLIVEDQNHSMARWVAILTYSKGLEVDLGKLKMKRGRRRLKWKMPWNVPLRLLSL</sequence>
<proteinExistence type="predicted"/>